<evidence type="ECO:0000313" key="3">
    <source>
        <dbReference type="Proteomes" id="UP001255601"/>
    </source>
</evidence>
<evidence type="ECO:0000256" key="1">
    <source>
        <dbReference type="SAM" id="Phobius"/>
    </source>
</evidence>
<dbReference type="AlphaFoldDB" id="A0AAJ2B8H9"/>
<dbReference type="Proteomes" id="UP001255601">
    <property type="component" value="Unassembled WGS sequence"/>
</dbReference>
<keyword evidence="1" id="KW-0812">Transmembrane</keyword>
<evidence type="ECO:0000313" key="2">
    <source>
        <dbReference type="EMBL" id="MDR6101401.1"/>
    </source>
</evidence>
<organism evidence="2 3">
    <name type="scientific">Agrobacterium larrymoorei</name>
    <dbReference type="NCBI Taxonomy" id="160699"/>
    <lineage>
        <taxon>Bacteria</taxon>
        <taxon>Pseudomonadati</taxon>
        <taxon>Pseudomonadota</taxon>
        <taxon>Alphaproteobacteria</taxon>
        <taxon>Hyphomicrobiales</taxon>
        <taxon>Rhizobiaceae</taxon>
        <taxon>Rhizobium/Agrobacterium group</taxon>
        <taxon>Agrobacterium</taxon>
    </lineage>
</organism>
<dbReference type="EMBL" id="JAVIZC010000001">
    <property type="protein sequence ID" value="MDR6101401.1"/>
    <property type="molecule type" value="Genomic_DNA"/>
</dbReference>
<keyword evidence="1" id="KW-1133">Transmembrane helix</keyword>
<protein>
    <submittedName>
        <fullName evidence="2">Uncharacterized protein</fullName>
    </submittedName>
</protein>
<comment type="caution">
    <text evidence="2">The sequence shown here is derived from an EMBL/GenBank/DDBJ whole genome shotgun (WGS) entry which is preliminary data.</text>
</comment>
<accession>A0AAJ2B8H9</accession>
<reference evidence="2" key="1">
    <citation type="submission" date="2023-08" db="EMBL/GenBank/DDBJ databases">
        <title>Functional and genomic diversity of the sorghum phyllosphere microbiome.</title>
        <authorList>
            <person name="Shade A."/>
        </authorList>
    </citation>
    <scope>NUCLEOTIDE SEQUENCE</scope>
    <source>
        <strain evidence="2">SORGH_AS_0974</strain>
    </source>
</reference>
<feature type="transmembrane region" description="Helical" evidence="1">
    <location>
        <begin position="124"/>
        <end position="141"/>
    </location>
</feature>
<name>A0AAJ2B8H9_9HYPH</name>
<keyword evidence="1" id="KW-0472">Membrane</keyword>
<gene>
    <name evidence="2" type="ORF">QE369_001579</name>
</gene>
<proteinExistence type="predicted"/>
<sequence>MFGIRNEDSGSALAVELRNPIAKFVGGTAQEAAHLVMDRVIGDANASSDEIVMQLVEYGLIAFAADGGGDDLAGIGIGVFLVHEGCSPKAHQPAAHAVKTEAQFFFVKIQIFKRFTAFSQTHDYTPFYLVVICVLLIGTTLF</sequence>